<evidence type="ECO:0000313" key="1">
    <source>
        <dbReference type="EMBL" id="PIQ74745.1"/>
    </source>
</evidence>
<gene>
    <name evidence="1" type="ORF">COV85_00415</name>
</gene>
<dbReference type="Pfam" id="PF13365">
    <property type="entry name" value="Trypsin_2"/>
    <property type="match status" value="1"/>
</dbReference>
<protein>
    <recommendedName>
        <fullName evidence="3">Serine protease</fullName>
    </recommendedName>
</protein>
<dbReference type="InterPro" id="IPR009003">
    <property type="entry name" value="Peptidase_S1_PA"/>
</dbReference>
<evidence type="ECO:0000313" key="2">
    <source>
        <dbReference type="Proteomes" id="UP000231550"/>
    </source>
</evidence>
<accession>A0A2H0KTX5</accession>
<dbReference type="InterPro" id="IPR043504">
    <property type="entry name" value="Peptidase_S1_PA_chymotrypsin"/>
</dbReference>
<dbReference type="Proteomes" id="UP000231550">
    <property type="component" value="Unassembled WGS sequence"/>
</dbReference>
<comment type="caution">
    <text evidence="1">The sequence shown here is derived from an EMBL/GenBank/DDBJ whole genome shotgun (WGS) entry which is preliminary data.</text>
</comment>
<dbReference type="EMBL" id="PCVN01000010">
    <property type="protein sequence ID" value="PIQ74745.1"/>
    <property type="molecule type" value="Genomic_DNA"/>
</dbReference>
<dbReference type="Gene3D" id="2.40.10.10">
    <property type="entry name" value="Trypsin-like serine proteases"/>
    <property type="match status" value="2"/>
</dbReference>
<dbReference type="AlphaFoldDB" id="A0A2H0KTX5"/>
<evidence type="ECO:0008006" key="3">
    <source>
        <dbReference type="Google" id="ProtNLM"/>
    </source>
</evidence>
<organism evidence="1 2">
    <name type="scientific">Candidatus Portnoybacteria bacterium CG11_big_fil_rev_8_21_14_0_20_44_10</name>
    <dbReference type="NCBI Taxonomy" id="1974818"/>
    <lineage>
        <taxon>Bacteria</taxon>
        <taxon>Candidatus Portnoyibacteriota</taxon>
    </lineage>
</organism>
<dbReference type="SUPFAM" id="SSF50494">
    <property type="entry name" value="Trypsin-like serine proteases"/>
    <property type="match status" value="1"/>
</dbReference>
<feature type="non-terminal residue" evidence="1">
    <location>
        <position position="239"/>
    </location>
</feature>
<sequence length="239" mass="25399">MKKFWFFIFIVIIGALAGILGSQFLAPYLAHAPSFDGIGWLKNGNSGTTIIQKTEEKTIREDTAVEDAISKIDASAVGVIGGSKPAISKTIKKPLPTVSLFGTGFLVTSDGLILAASSTVPAKNYEYSVVRDGKTVSAEVVKRDDNLGLVLLKIQQSNLPVVSWADFDSLRLGVRLVLFGVDASNNFQKFVDWGIAASFSGKNFSVSMDKEPGEANGAPIITTLGEVAGMVLVDKNGNL</sequence>
<name>A0A2H0KTX5_9BACT</name>
<reference evidence="1 2" key="1">
    <citation type="submission" date="2017-09" db="EMBL/GenBank/DDBJ databases">
        <title>Depth-based differentiation of microbial function through sediment-hosted aquifers and enrichment of novel symbionts in the deep terrestrial subsurface.</title>
        <authorList>
            <person name="Probst A.J."/>
            <person name="Ladd B."/>
            <person name="Jarett J.K."/>
            <person name="Geller-Mcgrath D.E."/>
            <person name="Sieber C.M."/>
            <person name="Emerson J.B."/>
            <person name="Anantharaman K."/>
            <person name="Thomas B.C."/>
            <person name="Malmstrom R."/>
            <person name="Stieglmeier M."/>
            <person name="Klingl A."/>
            <person name="Woyke T."/>
            <person name="Ryan C.M."/>
            <person name="Banfield J.F."/>
        </authorList>
    </citation>
    <scope>NUCLEOTIDE SEQUENCE [LARGE SCALE GENOMIC DNA]</scope>
    <source>
        <strain evidence="1">CG11_big_fil_rev_8_21_14_0_20_44_10</strain>
    </source>
</reference>
<proteinExistence type="predicted"/>